<dbReference type="PANTHER" id="PTHR43701">
    <property type="entry name" value="MEMBRANE TRANSPORTER PROTEIN MJ0441-RELATED"/>
    <property type="match status" value="1"/>
</dbReference>
<dbReference type="GO" id="GO:0016020">
    <property type="term" value="C:membrane"/>
    <property type="evidence" value="ECO:0007669"/>
    <property type="project" value="UniProtKB-SubCell"/>
</dbReference>
<dbReference type="AlphaFoldDB" id="A0A6C0IMT7"/>
<reference evidence="6" key="1">
    <citation type="journal article" date="2020" name="Nature">
        <title>Giant virus diversity and host interactions through global metagenomics.</title>
        <authorList>
            <person name="Schulz F."/>
            <person name="Roux S."/>
            <person name="Paez-Espino D."/>
            <person name="Jungbluth S."/>
            <person name="Walsh D.A."/>
            <person name="Denef V.J."/>
            <person name="McMahon K.D."/>
            <person name="Konstantinidis K.T."/>
            <person name="Eloe-Fadrosh E.A."/>
            <person name="Kyrpides N.C."/>
            <person name="Woyke T."/>
        </authorList>
    </citation>
    <scope>NUCLEOTIDE SEQUENCE</scope>
    <source>
        <strain evidence="6">GVMAG-M-3300023184-89</strain>
    </source>
</reference>
<feature type="transmembrane region" description="Helical" evidence="5">
    <location>
        <begin position="78"/>
        <end position="100"/>
    </location>
</feature>
<proteinExistence type="predicted"/>
<keyword evidence="4 5" id="KW-0472">Membrane</keyword>
<evidence type="ECO:0000256" key="2">
    <source>
        <dbReference type="ARBA" id="ARBA00022692"/>
    </source>
</evidence>
<evidence type="ECO:0000256" key="1">
    <source>
        <dbReference type="ARBA" id="ARBA00004141"/>
    </source>
</evidence>
<evidence type="ECO:0008006" key="7">
    <source>
        <dbReference type="Google" id="ProtNLM"/>
    </source>
</evidence>
<feature type="transmembrane region" description="Helical" evidence="5">
    <location>
        <begin position="45"/>
        <end position="66"/>
    </location>
</feature>
<evidence type="ECO:0000256" key="5">
    <source>
        <dbReference type="SAM" id="Phobius"/>
    </source>
</evidence>
<keyword evidence="2 5" id="KW-0812">Transmembrane</keyword>
<keyword evidence="3 5" id="KW-1133">Transmembrane helix</keyword>
<feature type="transmembrane region" description="Helical" evidence="5">
    <location>
        <begin position="106"/>
        <end position="129"/>
    </location>
</feature>
<dbReference type="PANTHER" id="PTHR43701:SF2">
    <property type="entry name" value="MEMBRANE TRANSPORTER PROTEIN YJNA-RELATED"/>
    <property type="match status" value="1"/>
</dbReference>
<dbReference type="EMBL" id="MN740194">
    <property type="protein sequence ID" value="QHT92833.1"/>
    <property type="molecule type" value="Genomic_DNA"/>
</dbReference>
<dbReference type="InterPro" id="IPR051598">
    <property type="entry name" value="TSUP/Inactive_protease-like"/>
</dbReference>
<name>A0A6C0IMT7_9ZZZZ</name>
<dbReference type="Pfam" id="PF01925">
    <property type="entry name" value="TauE"/>
    <property type="match status" value="1"/>
</dbReference>
<accession>A0A6C0IMT7</accession>
<evidence type="ECO:0000256" key="3">
    <source>
        <dbReference type="ARBA" id="ARBA00022989"/>
    </source>
</evidence>
<feature type="transmembrane region" description="Helical" evidence="5">
    <location>
        <begin position="7"/>
        <end position="33"/>
    </location>
</feature>
<comment type="subcellular location">
    <subcellularLocation>
        <location evidence="1">Membrane</location>
        <topology evidence="1">Multi-pass membrane protein</topology>
    </subcellularLocation>
</comment>
<protein>
    <recommendedName>
        <fullName evidence="7">Membrane transporter protein</fullName>
    </recommendedName>
</protein>
<organism evidence="6">
    <name type="scientific">viral metagenome</name>
    <dbReference type="NCBI Taxonomy" id="1070528"/>
    <lineage>
        <taxon>unclassified sequences</taxon>
        <taxon>metagenomes</taxon>
        <taxon>organismal metagenomes</taxon>
    </lineage>
</organism>
<dbReference type="InterPro" id="IPR002781">
    <property type="entry name" value="TM_pro_TauE-like"/>
</dbReference>
<evidence type="ECO:0000313" key="6">
    <source>
        <dbReference type="EMBL" id="QHT92833.1"/>
    </source>
</evidence>
<evidence type="ECO:0000256" key="4">
    <source>
        <dbReference type="ARBA" id="ARBA00023136"/>
    </source>
</evidence>
<sequence>MRESKRYILTVLVGLISGIIGGATGLGGAFLIVPSFYILGVITDYSTNIGTTLFALLFPISILAVLEYAKNEDVDYKIGLVLTVAYILFSYLGSLINIYLKDIKKLYILKYFSAFILILCGIYFAYGAYRDTF</sequence>